<evidence type="ECO:0000256" key="5">
    <source>
        <dbReference type="SAM" id="MobiDB-lite"/>
    </source>
</evidence>
<dbReference type="InterPro" id="IPR016024">
    <property type="entry name" value="ARM-type_fold"/>
</dbReference>
<organism evidence="7 8">
    <name type="scientific">Orchesella cincta</name>
    <name type="common">Springtail</name>
    <name type="synonym">Podura cincta</name>
    <dbReference type="NCBI Taxonomy" id="48709"/>
    <lineage>
        <taxon>Eukaryota</taxon>
        <taxon>Metazoa</taxon>
        <taxon>Ecdysozoa</taxon>
        <taxon>Arthropoda</taxon>
        <taxon>Hexapoda</taxon>
        <taxon>Collembola</taxon>
        <taxon>Entomobryomorpha</taxon>
        <taxon>Entomobryoidea</taxon>
        <taxon>Orchesellidae</taxon>
        <taxon>Orchesellinae</taxon>
        <taxon>Orchesella</taxon>
    </lineage>
</organism>
<dbReference type="AlphaFoldDB" id="A0A1D2NIV3"/>
<dbReference type="SMART" id="SM00233">
    <property type="entry name" value="PH"/>
    <property type="match status" value="1"/>
</dbReference>
<keyword evidence="4" id="KW-0472">Membrane</keyword>
<dbReference type="GO" id="GO:0010314">
    <property type="term" value="F:phosphatidylinositol-5-phosphate binding"/>
    <property type="evidence" value="ECO:0007669"/>
    <property type="project" value="TreeGrafter"/>
</dbReference>
<evidence type="ECO:0000256" key="2">
    <source>
        <dbReference type="ARBA" id="ARBA00010187"/>
    </source>
</evidence>
<feature type="region of interest" description="Disordered" evidence="5">
    <location>
        <begin position="587"/>
        <end position="610"/>
    </location>
</feature>
<dbReference type="SUPFAM" id="SSF50729">
    <property type="entry name" value="PH domain-like"/>
    <property type="match status" value="1"/>
</dbReference>
<evidence type="ECO:0000313" key="8">
    <source>
        <dbReference type="Proteomes" id="UP000094527"/>
    </source>
</evidence>
<evidence type="ECO:0000259" key="6">
    <source>
        <dbReference type="PROSITE" id="PS50003"/>
    </source>
</evidence>
<name>A0A1D2NIV3_ORCCI</name>
<dbReference type="InterPro" id="IPR011993">
    <property type="entry name" value="PH-like_dom_sf"/>
</dbReference>
<dbReference type="PROSITE" id="PS50003">
    <property type="entry name" value="PH_DOMAIN"/>
    <property type="match status" value="1"/>
</dbReference>
<accession>A0A1D2NIV3</accession>
<dbReference type="InterPro" id="IPR001849">
    <property type="entry name" value="PH_domain"/>
</dbReference>
<reference evidence="7 8" key="1">
    <citation type="journal article" date="2016" name="Genome Biol. Evol.">
        <title>Gene Family Evolution Reflects Adaptation to Soil Environmental Stressors in the Genome of the Collembolan Orchesella cincta.</title>
        <authorList>
            <person name="Faddeeva-Vakhrusheva A."/>
            <person name="Derks M.F."/>
            <person name="Anvar S.Y."/>
            <person name="Agamennone V."/>
            <person name="Suring W."/>
            <person name="Smit S."/>
            <person name="van Straalen N.M."/>
            <person name="Roelofs D."/>
        </authorList>
    </citation>
    <scope>NUCLEOTIDE SEQUENCE [LARGE SCALE GENOMIC DNA]</scope>
    <source>
        <tissue evidence="7">Mixed pool</tissue>
    </source>
</reference>
<dbReference type="OrthoDB" id="5869902at2759"/>
<gene>
    <name evidence="7" type="ORF">Ocin01_01563</name>
</gene>
<dbReference type="GO" id="GO:0009966">
    <property type="term" value="P:regulation of signal transduction"/>
    <property type="evidence" value="ECO:0007669"/>
    <property type="project" value="TreeGrafter"/>
</dbReference>
<dbReference type="GO" id="GO:0005886">
    <property type="term" value="C:plasma membrane"/>
    <property type="evidence" value="ECO:0007669"/>
    <property type="project" value="UniProtKB-SubCell"/>
</dbReference>
<dbReference type="Gene3D" id="2.30.29.30">
    <property type="entry name" value="Pleckstrin-homology domain (PH domain)/Phosphotyrosine-binding domain (PTB)"/>
    <property type="match status" value="1"/>
</dbReference>
<feature type="domain" description="PH" evidence="6">
    <location>
        <begin position="1018"/>
        <end position="1113"/>
    </location>
</feature>
<comment type="similarity">
    <text evidence="2">Belongs to the MELT/VEPH family.</text>
</comment>
<dbReference type="SUPFAM" id="SSF48371">
    <property type="entry name" value="ARM repeat"/>
    <property type="match status" value="1"/>
</dbReference>
<sequence>MHYLFSLVLKSKDLSKAGDLFTLPDASIMDDISEILERIKEIASSSGYIDNENDQSVVEICIARLTAALRDTDCIEEHIQALVEFLKTCLNHDLKPYLAQETDPPHAKIASDVLACIFLNYSKRNVMKQALPVAVKFLHKGNRELSRSVSSYLPLAAIEHPELLASHIQPIIDSVIGGNYGLARLLPQIYTLNPERINEHVMALANLLSQCDDSEKCSLLGLFKLVAARNGSNRSLILQPSLPQLLHCLNNPVTVGPTLEVLLEMSNDAKLLENHLDKIHDAVVKSAAKACGVNGTNTNSNKAAIAAAAQNAITAAQIFRHVVQSCSGSNNKRDKCRQILHRMIKLLDVANKDQSAQLQILREILNLAHHSPWLITSEVMFAISKSINLSSNHFGGVGHAALNKLWDLCDGSGTPTGSSSAELLQTISSPSASSPSKMMTTTPPPLSIGKSLNYSILDGSTDKFPFASESSSSKLSNNPMALSITRLANLSIPASKQQPQQQQQQQQHQTIGGGLVGGLGVPSFSTYIPHTPSSAPHPIGSEVRWWCGGGGINITIPPVAAYQNRSASSISGLREDFGNHHLSSLRTSQSSITPSNMTSAAGSTNASSTVVVPSPHELGWTAGVRSPTKTGHHHQGQHHSLMGNSGTFSSSAASILSGHGLSTNNFVSRLSTNQLTGSGFNNNNISYSIYLSNNNYNITSNSGFLSGKTNPTGGSHSYNNYNNSHSQQQQYMSNTNKMANGQPKTQPLSPGGDPHHGSIASQVANSVMSQPDLRINLNNNSNNNNTSGNHPTGISHMSLVQSSDGQREGGQGPDNHHVMVTSSLSPNSRLIDSQPHISVFEPFPMRDVVQHFCEKHLEKIKSYMEKITVRIPLPVKCTIEERKSRKNAKLHFACHFQSENCIYSGTRLFSMKTRYPRIWIHLMFLALQARSQSQALSTRENSVSSLKNCWEILKCENKTFLTIVTSAFPSTRDQDCLLLELRNSGFFDLFEFNAIKTQWGCFFCNHPGRALQFLTSEQPILEGCLKEKKGKWKLFKRWRTRYFTLSGGQLMARGNDSTSTLNLHQILSVRVTRGQRQIPKAFEIFTQDKKVVLKPKDGKNANEWVQCLSVLVARNEAGSGGPGSDSLSTGFNSCYPSQIHLSKAMSVNGFRTEV</sequence>
<dbReference type="PANTHER" id="PTHR21630:SF10">
    <property type="entry name" value="VENTRICULAR ZONE-EXPRESSED PH DOMAIN-CONTAINING PROTEIN HOMOLOG 1"/>
    <property type="match status" value="1"/>
</dbReference>
<evidence type="ECO:0000256" key="4">
    <source>
        <dbReference type="ARBA" id="ARBA00023136"/>
    </source>
</evidence>
<dbReference type="InterPro" id="IPR039888">
    <property type="entry name" value="Melted-like"/>
</dbReference>
<feature type="compositionally biased region" description="Polar residues" evidence="5">
    <location>
        <begin position="736"/>
        <end position="748"/>
    </location>
</feature>
<evidence type="ECO:0000256" key="3">
    <source>
        <dbReference type="ARBA" id="ARBA00022475"/>
    </source>
</evidence>
<feature type="region of interest" description="Disordered" evidence="5">
    <location>
        <begin position="736"/>
        <end position="759"/>
    </location>
</feature>
<keyword evidence="3" id="KW-1003">Cell membrane</keyword>
<dbReference type="PANTHER" id="PTHR21630">
    <property type="entry name" value="VEPH-A/MELTED"/>
    <property type="match status" value="1"/>
</dbReference>
<evidence type="ECO:0000256" key="1">
    <source>
        <dbReference type="ARBA" id="ARBA00004413"/>
    </source>
</evidence>
<dbReference type="OMA" id="WIRIMLL"/>
<dbReference type="EMBL" id="LJIJ01000030">
    <property type="protein sequence ID" value="ODN05045.1"/>
    <property type="molecule type" value="Genomic_DNA"/>
</dbReference>
<feature type="compositionally biased region" description="Low complexity" evidence="5">
    <location>
        <begin position="776"/>
        <end position="789"/>
    </location>
</feature>
<protein>
    <submittedName>
        <fullName evidence="7">Protein melted</fullName>
    </submittedName>
</protein>
<dbReference type="Pfam" id="PF00169">
    <property type="entry name" value="PH"/>
    <property type="match status" value="1"/>
</dbReference>
<comment type="caution">
    <text evidence="7">The sequence shown here is derived from an EMBL/GenBank/DDBJ whole genome shotgun (WGS) entry which is preliminary data.</text>
</comment>
<evidence type="ECO:0000313" key="7">
    <source>
        <dbReference type="EMBL" id="ODN05045.1"/>
    </source>
</evidence>
<dbReference type="Proteomes" id="UP000094527">
    <property type="component" value="Unassembled WGS sequence"/>
</dbReference>
<keyword evidence="8" id="KW-1185">Reference proteome</keyword>
<feature type="region of interest" description="Disordered" evidence="5">
    <location>
        <begin position="773"/>
        <end position="819"/>
    </location>
</feature>
<comment type="subcellular location">
    <subcellularLocation>
        <location evidence="1">Cell membrane</location>
        <topology evidence="1">Peripheral membrane protein</topology>
        <orientation evidence="1">Cytoplasmic side</orientation>
    </subcellularLocation>
</comment>
<feature type="compositionally biased region" description="Low complexity" evidence="5">
    <location>
        <begin position="595"/>
        <end position="610"/>
    </location>
</feature>
<proteinExistence type="inferred from homology"/>